<sequence>MDSVFFMEVEERARVLQSVARALRCSYICLWSSLPHPSKCVPGFAYKQGLPCLELHGSELLRSATTESQQQFYLEAGIKVNLQEIANLLGQELTQQSVLSEARLPDQSHPSSSSSSLRSLSVGSPENSSLFLTMPNASYLHRETMKADTLTEQANLQPQLPMQPFNQIQGAQFLNPMNDDAIIANAMLAVITSASSSSPGHQQTQKRSSNAQQQYQTRHSGSFRPYVAALAPKVELKPNQSGQKMLKAAFEILKRMNLMKIEAQMQGSTSRSTGNQLHMISERKRREKLNESFHSLRLLLPPGSKKDKASVLSCTRDYLYTLKTKVSELEEKNKKLEARVLPRKETMEEPSTISSGESVEIRVTKASKSSDMAHRINVRVTSRTERDMVELLLRMLKCLNLMKDVSLEYMEADTPPIEQTNHLQRVCLRLQIQGKEWNEETFKEALKKTISDVAQPGSSNP</sequence>
<dbReference type="SUPFAM" id="SSF47459">
    <property type="entry name" value="HLH, helix-loop-helix DNA-binding domain"/>
    <property type="match status" value="1"/>
</dbReference>
<dbReference type="InterPro" id="IPR055478">
    <property type="entry name" value="DUF7050"/>
</dbReference>
<feature type="compositionally biased region" description="Low complexity" evidence="4">
    <location>
        <begin position="105"/>
        <end position="121"/>
    </location>
</feature>
<dbReference type="InterPro" id="IPR045239">
    <property type="entry name" value="bHLH95_bHLH"/>
</dbReference>
<dbReference type="SMART" id="SM00353">
    <property type="entry name" value="HLH"/>
    <property type="match status" value="1"/>
</dbReference>
<dbReference type="Pfam" id="PF00010">
    <property type="entry name" value="HLH"/>
    <property type="match status" value="1"/>
</dbReference>
<dbReference type="GO" id="GO:0046983">
    <property type="term" value="F:protein dimerization activity"/>
    <property type="evidence" value="ECO:0007669"/>
    <property type="project" value="InterPro"/>
</dbReference>
<dbReference type="Pfam" id="PF23132">
    <property type="entry name" value="DUF7049"/>
    <property type="match status" value="1"/>
</dbReference>
<dbReference type="PROSITE" id="PS50888">
    <property type="entry name" value="BHLH"/>
    <property type="match status" value="1"/>
</dbReference>
<protein>
    <recommendedName>
        <fullName evidence="5">BHLH domain-containing protein</fullName>
    </recommendedName>
</protein>
<name>A0AAV9ELP1_ACOCL</name>
<keyword evidence="3" id="KW-0804">Transcription</keyword>
<feature type="region of interest" description="Disordered" evidence="4">
    <location>
        <begin position="102"/>
        <end position="121"/>
    </location>
</feature>
<comment type="caution">
    <text evidence="6">The sequence shown here is derived from an EMBL/GenBank/DDBJ whole genome shotgun (WGS) entry which is preliminary data.</text>
</comment>
<keyword evidence="2" id="KW-0805">Transcription regulation</keyword>
<dbReference type="EMBL" id="JAUJYO010000006">
    <property type="protein sequence ID" value="KAK1313996.1"/>
    <property type="molecule type" value="Genomic_DNA"/>
</dbReference>
<dbReference type="CDD" id="cd11393">
    <property type="entry name" value="bHLH_AtbHLH_like"/>
    <property type="match status" value="1"/>
</dbReference>
<feature type="domain" description="BHLH" evidence="5">
    <location>
        <begin position="273"/>
        <end position="322"/>
    </location>
</feature>
<dbReference type="InterPro" id="IPR011598">
    <property type="entry name" value="bHLH_dom"/>
</dbReference>
<evidence type="ECO:0000313" key="7">
    <source>
        <dbReference type="Proteomes" id="UP001180020"/>
    </source>
</evidence>
<proteinExistence type="inferred from homology"/>
<gene>
    <name evidence="6" type="ORF">QJS10_CPA06g01080</name>
</gene>
<evidence type="ECO:0000259" key="5">
    <source>
        <dbReference type="PROSITE" id="PS50888"/>
    </source>
</evidence>
<dbReference type="Proteomes" id="UP001180020">
    <property type="component" value="Unassembled WGS sequence"/>
</dbReference>
<evidence type="ECO:0000313" key="6">
    <source>
        <dbReference type="EMBL" id="KAK1313996.1"/>
    </source>
</evidence>
<accession>A0AAV9ELP1</accession>
<feature type="region of interest" description="Disordered" evidence="4">
    <location>
        <begin position="195"/>
        <end position="218"/>
    </location>
</feature>
<dbReference type="Gene3D" id="4.10.280.10">
    <property type="entry name" value="Helix-loop-helix DNA-binding domain"/>
    <property type="match status" value="1"/>
</dbReference>
<evidence type="ECO:0000256" key="1">
    <source>
        <dbReference type="ARBA" id="ARBA00005510"/>
    </source>
</evidence>
<keyword evidence="7" id="KW-1185">Reference proteome</keyword>
<evidence type="ECO:0000256" key="4">
    <source>
        <dbReference type="SAM" id="MobiDB-lite"/>
    </source>
</evidence>
<dbReference type="InterPro" id="IPR055477">
    <property type="entry name" value="DUF7049"/>
</dbReference>
<reference evidence="6" key="2">
    <citation type="submission" date="2023-06" db="EMBL/GenBank/DDBJ databases">
        <authorList>
            <person name="Ma L."/>
            <person name="Liu K.-W."/>
            <person name="Li Z."/>
            <person name="Hsiao Y.-Y."/>
            <person name="Qi Y."/>
            <person name="Fu T."/>
            <person name="Tang G."/>
            <person name="Zhang D."/>
            <person name="Sun W.-H."/>
            <person name="Liu D.-K."/>
            <person name="Li Y."/>
            <person name="Chen G.-Z."/>
            <person name="Liu X.-D."/>
            <person name="Liao X.-Y."/>
            <person name="Jiang Y.-T."/>
            <person name="Yu X."/>
            <person name="Hao Y."/>
            <person name="Huang J."/>
            <person name="Zhao X.-W."/>
            <person name="Ke S."/>
            <person name="Chen Y.-Y."/>
            <person name="Wu W.-L."/>
            <person name="Hsu J.-L."/>
            <person name="Lin Y.-F."/>
            <person name="Huang M.-D."/>
            <person name="Li C.-Y."/>
            <person name="Huang L."/>
            <person name="Wang Z.-W."/>
            <person name="Zhao X."/>
            <person name="Zhong W.-Y."/>
            <person name="Peng D.-H."/>
            <person name="Ahmad S."/>
            <person name="Lan S."/>
            <person name="Zhang J.-S."/>
            <person name="Tsai W.-C."/>
            <person name="Van De Peer Y."/>
            <person name="Liu Z.-J."/>
        </authorList>
    </citation>
    <scope>NUCLEOTIDE SEQUENCE</scope>
    <source>
        <strain evidence="6">CP</strain>
        <tissue evidence="6">Leaves</tissue>
    </source>
</reference>
<dbReference type="Pfam" id="PF23133">
    <property type="entry name" value="DUF7050"/>
    <property type="match status" value="1"/>
</dbReference>
<organism evidence="6 7">
    <name type="scientific">Acorus calamus</name>
    <name type="common">Sweet flag</name>
    <dbReference type="NCBI Taxonomy" id="4465"/>
    <lineage>
        <taxon>Eukaryota</taxon>
        <taxon>Viridiplantae</taxon>
        <taxon>Streptophyta</taxon>
        <taxon>Embryophyta</taxon>
        <taxon>Tracheophyta</taxon>
        <taxon>Spermatophyta</taxon>
        <taxon>Magnoliopsida</taxon>
        <taxon>Liliopsida</taxon>
        <taxon>Acoraceae</taxon>
        <taxon>Acorus</taxon>
    </lineage>
</organism>
<evidence type="ECO:0000256" key="2">
    <source>
        <dbReference type="ARBA" id="ARBA00023015"/>
    </source>
</evidence>
<dbReference type="PANTHER" id="PTHR46665:SF1">
    <property type="entry name" value="SPERMATOGENESIS- AND OOGENESIS-SPECIFIC BASIC HELIX-LOOP-HELIX-CONTAINING PROTEIN 1"/>
    <property type="match status" value="1"/>
</dbReference>
<dbReference type="PANTHER" id="PTHR46665">
    <property type="entry name" value="TRANSCRIPTION FACTOR BHLH041-RELATED-RELATED"/>
    <property type="match status" value="1"/>
</dbReference>
<dbReference type="InterPro" id="IPR044658">
    <property type="entry name" value="bHLH92/bHLH041-like"/>
</dbReference>
<comment type="similarity">
    <text evidence="1">Belongs to the bHLH protein family.</text>
</comment>
<evidence type="ECO:0000256" key="3">
    <source>
        <dbReference type="ARBA" id="ARBA00023163"/>
    </source>
</evidence>
<dbReference type="AlphaFoldDB" id="A0AAV9ELP1"/>
<dbReference type="InterPro" id="IPR036638">
    <property type="entry name" value="HLH_DNA-bd_sf"/>
</dbReference>
<reference evidence="6" key="1">
    <citation type="journal article" date="2023" name="Nat. Commun.">
        <title>Diploid and tetraploid genomes of Acorus and the evolution of monocots.</title>
        <authorList>
            <person name="Ma L."/>
            <person name="Liu K.W."/>
            <person name="Li Z."/>
            <person name="Hsiao Y.Y."/>
            <person name="Qi Y."/>
            <person name="Fu T."/>
            <person name="Tang G.D."/>
            <person name="Zhang D."/>
            <person name="Sun W.H."/>
            <person name="Liu D.K."/>
            <person name="Li Y."/>
            <person name="Chen G.Z."/>
            <person name="Liu X.D."/>
            <person name="Liao X.Y."/>
            <person name="Jiang Y.T."/>
            <person name="Yu X."/>
            <person name="Hao Y."/>
            <person name="Huang J."/>
            <person name="Zhao X.W."/>
            <person name="Ke S."/>
            <person name="Chen Y.Y."/>
            <person name="Wu W.L."/>
            <person name="Hsu J.L."/>
            <person name="Lin Y.F."/>
            <person name="Huang M.D."/>
            <person name="Li C.Y."/>
            <person name="Huang L."/>
            <person name="Wang Z.W."/>
            <person name="Zhao X."/>
            <person name="Zhong W.Y."/>
            <person name="Peng D.H."/>
            <person name="Ahmad S."/>
            <person name="Lan S."/>
            <person name="Zhang J.S."/>
            <person name="Tsai W.C."/>
            <person name="Van de Peer Y."/>
            <person name="Liu Z.J."/>
        </authorList>
    </citation>
    <scope>NUCLEOTIDE SEQUENCE</scope>
    <source>
        <strain evidence="6">CP</strain>
    </source>
</reference>